<evidence type="ECO:0000313" key="4">
    <source>
        <dbReference type="Proteomes" id="UP000799640"/>
    </source>
</evidence>
<dbReference type="AlphaFoldDB" id="A0A6G1I4Q8"/>
<keyword evidence="4" id="KW-1185">Reference proteome</keyword>
<feature type="transmembrane region" description="Helical" evidence="2">
    <location>
        <begin position="191"/>
        <end position="211"/>
    </location>
</feature>
<feature type="region of interest" description="Disordered" evidence="1">
    <location>
        <begin position="599"/>
        <end position="619"/>
    </location>
</feature>
<evidence type="ECO:0000256" key="1">
    <source>
        <dbReference type="SAM" id="MobiDB-lite"/>
    </source>
</evidence>
<protein>
    <submittedName>
        <fullName evidence="3">Uncharacterized protein</fullName>
    </submittedName>
</protein>
<dbReference type="EMBL" id="ML996690">
    <property type="protein sequence ID" value="KAF2402965.1"/>
    <property type="molecule type" value="Genomic_DNA"/>
</dbReference>
<organism evidence="3 4">
    <name type="scientific">Trichodelitschia bisporula</name>
    <dbReference type="NCBI Taxonomy" id="703511"/>
    <lineage>
        <taxon>Eukaryota</taxon>
        <taxon>Fungi</taxon>
        <taxon>Dikarya</taxon>
        <taxon>Ascomycota</taxon>
        <taxon>Pezizomycotina</taxon>
        <taxon>Dothideomycetes</taxon>
        <taxon>Dothideomycetes incertae sedis</taxon>
        <taxon>Phaeotrichales</taxon>
        <taxon>Phaeotrichaceae</taxon>
        <taxon>Trichodelitschia</taxon>
    </lineage>
</organism>
<dbReference type="Proteomes" id="UP000799640">
    <property type="component" value="Unassembled WGS sequence"/>
</dbReference>
<keyword evidence="2" id="KW-1133">Transmembrane helix</keyword>
<feature type="transmembrane region" description="Helical" evidence="2">
    <location>
        <begin position="506"/>
        <end position="525"/>
    </location>
</feature>
<evidence type="ECO:0000256" key="2">
    <source>
        <dbReference type="SAM" id="Phobius"/>
    </source>
</evidence>
<evidence type="ECO:0000313" key="3">
    <source>
        <dbReference type="EMBL" id="KAF2402965.1"/>
    </source>
</evidence>
<keyword evidence="2" id="KW-0812">Transmembrane</keyword>
<gene>
    <name evidence="3" type="ORF">EJ06DRAFT_554515</name>
</gene>
<feature type="region of interest" description="Disordered" evidence="1">
    <location>
        <begin position="1"/>
        <end position="35"/>
    </location>
</feature>
<feature type="compositionally biased region" description="Low complexity" evidence="1">
    <location>
        <begin position="601"/>
        <end position="610"/>
    </location>
</feature>
<sequence length="619" mass="68554">MDAPTKQPEVFESPTTRQLSNRLGAASPENADGRRIRGRQRDISWALIALTVPMMLLSYFILFLVFHYRVNPHQFVTPNLAFNTTHKDSGVIYLDFSATIFITLASWSSTLAPLLVGFIVTLISYPVARSILHAAESGDTAELLTPYELSLVLRILASSGLGSLWQWLSYTLRWGRKREKRSKALKTMTTTLALGLLLSFLVLLTDSWLHFATETVLINLTTLRNPDTPPSYSFALTPACATLGNDCIFNHSEYTPTQDALDDTSKTTRIKTHTDDLDSETYTYLGPPQDPGLNSLDYTARSFAVKTSCTLLEDRCPRSVMKLNDGTDAWSCLDLLISLEDMYNPLYQMFFYTNSSMTQNSTVGTLDSNPFYFALLVHVFTVFMVLEPGNCSTSVYDLEYTSVDNRITRFTPTISNLSVSNMIKRSSQFQQFATVANFQAITTAMIPPYSYPIIDHTAQTFNLTALSLSFSRIFLAMAIQSFKPVPVIEYQVREPHLVARVPIAPLSAHLIANMLFVALGLVLAVKAARALHHDVGELQARLGIPALVAALFEDRAWRPVAHIEDMFDERHGIVGVRVDFGPQAEGGWGFGAAMGEGGTLLGSESELGSTRGRGEEESG</sequence>
<feature type="transmembrane region" description="Helical" evidence="2">
    <location>
        <begin position="43"/>
        <end position="70"/>
    </location>
</feature>
<accession>A0A6G1I4Q8</accession>
<keyword evidence="2" id="KW-0472">Membrane</keyword>
<dbReference type="OrthoDB" id="3344043at2759"/>
<proteinExistence type="predicted"/>
<name>A0A6G1I4Q8_9PEZI</name>
<reference evidence="3" key="1">
    <citation type="journal article" date="2020" name="Stud. Mycol.">
        <title>101 Dothideomycetes genomes: a test case for predicting lifestyles and emergence of pathogens.</title>
        <authorList>
            <person name="Haridas S."/>
            <person name="Albert R."/>
            <person name="Binder M."/>
            <person name="Bloem J."/>
            <person name="Labutti K."/>
            <person name="Salamov A."/>
            <person name="Andreopoulos B."/>
            <person name="Baker S."/>
            <person name="Barry K."/>
            <person name="Bills G."/>
            <person name="Bluhm B."/>
            <person name="Cannon C."/>
            <person name="Castanera R."/>
            <person name="Culley D."/>
            <person name="Daum C."/>
            <person name="Ezra D."/>
            <person name="Gonzalez J."/>
            <person name="Henrissat B."/>
            <person name="Kuo A."/>
            <person name="Liang C."/>
            <person name="Lipzen A."/>
            <person name="Lutzoni F."/>
            <person name="Magnuson J."/>
            <person name="Mondo S."/>
            <person name="Nolan M."/>
            <person name="Ohm R."/>
            <person name="Pangilinan J."/>
            <person name="Park H.-J."/>
            <person name="Ramirez L."/>
            <person name="Alfaro M."/>
            <person name="Sun H."/>
            <person name="Tritt A."/>
            <person name="Yoshinaga Y."/>
            <person name="Zwiers L.-H."/>
            <person name="Turgeon B."/>
            <person name="Goodwin S."/>
            <person name="Spatafora J."/>
            <person name="Crous P."/>
            <person name="Grigoriev I."/>
        </authorList>
    </citation>
    <scope>NUCLEOTIDE SEQUENCE</scope>
    <source>
        <strain evidence="3">CBS 262.69</strain>
    </source>
</reference>